<gene>
    <name evidence="1" type="ORF">BDV41DRAFT_517345</name>
</gene>
<dbReference type="AlphaFoldDB" id="A0A5N6WKH8"/>
<name>A0A5N6WKH8_9EURO</name>
<organism evidence="1 2">
    <name type="scientific">Aspergillus transmontanensis</name>
    <dbReference type="NCBI Taxonomy" id="1034304"/>
    <lineage>
        <taxon>Eukaryota</taxon>
        <taxon>Fungi</taxon>
        <taxon>Dikarya</taxon>
        <taxon>Ascomycota</taxon>
        <taxon>Pezizomycotina</taxon>
        <taxon>Eurotiomycetes</taxon>
        <taxon>Eurotiomycetidae</taxon>
        <taxon>Eurotiales</taxon>
        <taxon>Aspergillaceae</taxon>
        <taxon>Aspergillus</taxon>
        <taxon>Aspergillus subgen. Circumdati</taxon>
    </lineage>
</organism>
<keyword evidence="2" id="KW-1185">Reference proteome</keyword>
<reference evidence="2" key="1">
    <citation type="submission" date="2019-04" db="EMBL/GenBank/DDBJ databases">
        <title>Friends and foes A comparative genomics studyof 23 Aspergillus species from section Flavi.</title>
        <authorList>
            <consortium name="DOE Joint Genome Institute"/>
            <person name="Kjaerbolling I."/>
            <person name="Vesth T."/>
            <person name="Frisvad J.C."/>
            <person name="Nybo J.L."/>
            <person name="Theobald S."/>
            <person name="Kildgaard S."/>
            <person name="Isbrandt T."/>
            <person name="Kuo A."/>
            <person name="Sato A."/>
            <person name="Lyhne E.K."/>
            <person name="Kogle M.E."/>
            <person name="Wiebenga A."/>
            <person name="Kun R.S."/>
            <person name="Lubbers R.J."/>
            <person name="Makela M.R."/>
            <person name="Barry K."/>
            <person name="Chovatia M."/>
            <person name="Clum A."/>
            <person name="Daum C."/>
            <person name="Haridas S."/>
            <person name="He G."/>
            <person name="LaButti K."/>
            <person name="Lipzen A."/>
            <person name="Mondo S."/>
            <person name="Riley R."/>
            <person name="Salamov A."/>
            <person name="Simmons B.A."/>
            <person name="Magnuson J.K."/>
            <person name="Henrissat B."/>
            <person name="Mortensen U.H."/>
            <person name="Larsen T.O."/>
            <person name="Devries R.P."/>
            <person name="Grigoriev I.V."/>
            <person name="Machida M."/>
            <person name="Baker S.E."/>
            <person name="Andersen M.R."/>
        </authorList>
    </citation>
    <scope>NUCLEOTIDE SEQUENCE [LARGE SCALE GENOMIC DNA]</scope>
    <source>
        <strain evidence="2">CBS 130015</strain>
    </source>
</reference>
<proteinExistence type="predicted"/>
<protein>
    <submittedName>
        <fullName evidence="1">Uncharacterized protein</fullName>
    </submittedName>
</protein>
<accession>A0A5N6WKH8</accession>
<evidence type="ECO:0000313" key="2">
    <source>
        <dbReference type="Proteomes" id="UP000325433"/>
    </source>
</evidence>
<dbReference type="Proteomes" id="UP000325433">
    <property type="component" value="Unassembled WGS sequence"/>
</dbReference>
<dbReference type="EMBL" id="ML738292">
    <property type="protein sequence ID" value="KAE8320279.1"/>
    <property type="molecule type" value="Genomic_DNA"/>
</dbReference>
<sequence length="69" mass="7799">MGGFCFSLIASGLRCFSLRKRQYGFITVTNSVFLCHGVRYNDEIDDDHEACPLSLVYELRGYCLAVMVP</sequence>
<evidence type="ECO:0000313" key="1">
    <source>
        <dbReference type="EMBL" id="KAE8320279.1"/>
    </source>
</evidence>